<dbReference type="InterPro" id="IPR000415">
    <property type="entry name" value="Nitroreductase-like"/>
</dbReference>
<evidence type="ECO:0000256" key="1">
    <source>
        <dbReference type="ARBA" id="ARBA00007118"/>
    </source>
</evidence>
<dbReference type="EMBL" id="CP067089">
    <property type="protein sequence ID" value="QQO11453.1"/>
    <property type="molecule type" value="Genomic_DNA"/>
</dbReference>
<sequence length="177" mass="19527">MNLFDAIAKRHSVRTYLDKPVEPEKLQSIFSAVRLAPSARNGQEWRFIAVTDPELRERVAAAGGQPFLSQCPVIVAACAETDRRVMRCGEMAYPIDVAIAIDHLTLAAAAMGLGTCWVGSFDPQIVREALGIPENAPVVELIALGYSAEEDKPAADKARLKMSEIFWENSWNNPFLR</sequence>
<dbReference type="Proteomes" id="UP000595917">
    <property type="component" value="Chromosome"/>
</dbReference>
<dbReference type="SUPFAM" id="SSF55469">
    <property type="entry name" value="FMN-dependent nitroreductase-like"/>
    <property type="match status" value="1"/>
</dbReference>
<dbReference type="GO" id="GO:0016491">
    <property type="term" value="F:oxidoreductase activity"/>
    <property type="evidence" value="ECO:0007669"/>
    <property type="project" value="UniProtKB-KW"/>
</dbReference>
<keyword evidence="2" id="KW-0560">Oxidoreductase</keyword>
<accession>A0A7T7XS50</accession>
<evidence type="ECO:0000256" key="2">
    <source>
        <dbReference type="ARBA" id="ARBA00023002"/>
    </source>
</evidence>
<dbReference type="Pfam" id="PF00881">
    <property type="entry name" value="Nitroreductase"/>
    <property type="match status" value="2"/>
</dbReference>
<dbReference type="PANTHER" id="PTHR43673">
    <property type="entry name" value="NAD(P)H NITROREDUCTASE YDGI-RELATED"/>
    <property type="match status" value="1"/>
</dbReference>
<protein>
    <submittedName>
        <fullName evidence="4">Nitroreductase family protein</fullName>
    </submittedName>
</protein>
<dbReference type="KEGG" id="bhc:JFL75_20405"/>
<dbReference type="PANTHER" id="PTHR43673:SF10">
    <property type="entry name" value="NADH DEHYDROGENASE_NAD(P)H NITROREDUCTASE XCC3605-RELATED"/>
    <property type="match status" value="1"/>
</dbReference>
<organism evidence="4 5">
    <name type="scientific">Breznakiella homolactica</name>
    <dbReference type="NCBI Taxonomy" id="2798577"/>
    <lineage>
        <taxon>Bacteria</taxon>
        <taxon>Pseudomonadati</taxon>
        <taxon>Spirochaetota</taxon>
        <taxon>Spirochaetia</taxon>
        <taxon>Spirochaetales</taxon>
        <taxon>Breznakiellaceae</taxon>
        <taxon>Breznakiella</taxon>
    </lineage>
</organism>
<feature type="domain" description="Nitroreductase" evidence="3">
    <location>
        <begin position="62"/>
        <end position="146"/>
    </location>
</feature>
<evidence type="ECO:0000313" key="5">
    <source>
        <dbReference type="Proteomes" id="UP000595917"/>
    </source>
</evidence>
<keyword evidence="5" id="KW-1185">Reference proteome</keyword>
<reference evidence="4" key="1">
    <citation type="submission" date="2021-01" db="EMBL/GenBank/DDBJ databases">
        <title>Description of Breznakiella homolactica.</title>
        <authorList>
            <person name="Song Y."/>
            <person name="Brune A."/>
        </authorList>
    </citation>
    <scope>NUCLEOTIDE SEQUENCE</scope>
    <source>
        <strain evidence="4">RmG30</strain>
    </source>
</reference>
<evidence type="ECO:0000259" key="3">
    <source>
        <dbReference type="Pfam" id="PF00881"/>
    </source>
</evidence>
<dbReference type="AlphaFoldDB" id="A0A7T7XS50"/>
<feature type="domain" description="Nitroreductase" evidence="3">
    <location>
        <begin position="7"/>
        <end position="61"/>
    </location>
</feature>
<proteinExistence type="inferred from homology"/>
<dbReference type="InterPro" id="IPR029479">
    <property type="entry name" value="Nitroreductase"/>
</dbReference>
<evidence type="ECO:0000313" key="4">
    <source>
        <dbReference type="EMBL" id="QQO11453.1"/>
    </source>
</evidence>
<name>A0A7T7XS50_9SPIR</name>
<dbReference type="Gene3D" id="3.40.109.10">
    <property type="entry name" value="NADH Oxidase"/>
    <property type="match status" value="1"/>
</dbReference>
<comment type="similarity">
    <text evidence="1">Belongs to the nitroreductase family.</text>
</comment>
<gene>
    <name evidence="4" type="ORF">JFL75_20405</name>
</gene>